<sequence length="121" mass="14230">MRQTKNIFQLWLDLDYVVNIGLRSTTEVASIDKPSQIVELFRRWNFVQEQWYLDLILVLNDGGFFELHTIRTNHGANDEHERRELTGWSYQLKSCTLSGKWMVQPVVQISFPRQLKCSGSI</sequence>
<organism evidence="1 2">
    <name type="scientific">Nitzschia inconspicua</name>
    <dbReference type="NCBI Taxonomy" id="303405"/>
    <lineage>
        <taxon>Eukaryota</taxon>
        <taxon>Sar</taxon>
        <taxon>Stramenopiles</taxon>
        <taxon>Ochrophyta</taxon>
        <taxon>Bacillariophyta</taxon>
        <taxon>Bacillariophyceae</taxon>
        <taxon>Bacillariophycidae</taxon>
        <taxon>Bacillariales</taxon>
        <taxon>Bacillariaceae</taxon>
        <taxon>Nitzschia</taxon>
    </lineage>
</organism>
<protein>
    <submittedName>
        <fullName evidence="1">Uncharacterized protein</fullName>
    </submittedName>
</protein>
<dbReference type="AlphaFoldDB" id="A0A9K3PGW5"/>
<name>A0A9K3PGW5_9STRA</name>
<proteinExistence type="predicted"/>
<reference evidence="1" key="1">
    <citation type="journal article" date="2021" name="Sci. Rep.">
        <title>Diploid genomic architecture of Nitzschia inconspicua, an elite biomass production diatom.</title>
        <authorList>
            <person name="Oliver A."/>
            <person name="Podell S."/>
            <person name="Pinowska A."/>
            <person name="Traller J.C."/>
            <person name="Smith S.R."/>
            <person name="McClure R."/>
            <person name="Beliaev A."/>
            <person name="Bohutskyi P."/>
            <person name="Hill E.A."/>
            <person name="Rabines A."/>
            <person name="Zheng H."/>
            <person name="Allen L.Z."/>
            <person name="Kuo A."/>
            <person name="Grigoriev I.V."/>
            <person name="Allen A.E."/>
            <person name="Hazlebeck D."/>
            <person name="Allen E.E."/>
        </authorList>
    </citation>
    <scope>NUCLEOTIDE SEQUENCE</scope>
    <source>
        <strain evidence="1">Hildebrandi</strain>
    </source>
</reference>
<evidence type="ECO:0000313" key="2">
    <source>
        <dbReference type="Proteomes" id="UP000693970"/>
    </source>
</evidence>
<evidence type="ECO:0000313" key="1">
    <source>
        <dbReference type="EMBL" id="KAG7346316.1"/>
    </source>
</evidence>
<dbReference type="Proteomes" id="UP000693970">
    <property type="component" value="Unassembled WGS sequence"/>
</dbReference>
<dbReference type="EMBL" id="JAGRRH010000021">
    <property type="protein sequence ID" value="KAG7346316.1"/>
    <property type="molecule type" value="Genomic_DNA"/>
</dbReference>
<keyword evidence="2" id="KW-1185">Reference proteome</keyword>
<accession>A0A9K3PGW5</accession>
<reference evidence="1" key="2">
    <citation type="submission" date="2021-04" db="EMBL/GenBank/DDBJ databases">
        <authorList>
            <person name="Podell S."/>
        </authorList>
    </citation>
    <scope>NUCLEOTIDE SEQUENCE</scope>
    <source>
        <strain evidence="1">Hildebrandi</strain>
    </source>
</reference>
<comment type="caution">
    <text evidence="1">The sequence shown here is derived from an EMBL/GenBank/DDBJ whole genome shotgun (WGS) entry which is preliminary data.</text>
</comment>
<gene>
    <name evidence="1" type="ORF">IV203_005384</name>
</gene>